<dbReference type="EMBL" id="FMBM01000002">
    <property type="protein sequence ID" value="SCC80797.1"/>
    <property type="molecule type" value="Genomic_DNA"/>
</dbReference>
<dbReference type="RefSeq" id="WP_074444630.1">
    <property type="nucleotide sequence ID" value="NZ_FMBM01000002.1"/>
</dbReference>
<reference evidence="3 5" key="1">
    <citation type="submission" date="2015-09" db="EMBL/GenBank/DDBJ databases">
        <title>Identification and resolution of microdiversity through metagenomic sequencing of parallel consortia.</title>
        <authorList>
            <person name="Nelson W.C."/>
            <person name="Romine M.F."/>
            <person name="Lindemann S.R."/>
        </authorList>
    </citation>
    <scope>NUCLEOTIDE SEQUENCE [LARGE SCALE GENOMIC DNA]</scope>
    <source>
        <strain evidence="3">HL-109</strain>
    </source>
</reference>
<dbReference type="InterPro" id="IPR000326">
    <property type="entry name" value="PAP2/HPO"/>
</dbReference>
<dbReference type="Proteomes" id="UP000182800">
    <property type="component" value="Unassembled WGS sequence"/>
</dbReference>
<keyword evidence="6" id="KW-1185">Reference proteome</keyword>
<feature type="domain" description="Phosphatidic acid phosphatase type 2/haloperoxidase" evidence="2">
    <location>
        <begin position="90"/>
        <end position="200"/>
    </location>
</feature>
<evidence type="ECO:0000259" key="2">
    <source>
        <dbReference type="SMART" id="SM00014"/>
    </source>
</evidence>
<dbReference type="PANTHER" id="PTHR14969">
    <property type="entry name" value="SPHINGOSINE-1-PHOSPHATE PHOSPHOHYDROLASE"/>
    <property type="match status" value="1"/>
</dbReference>
<feature type="transmembrane region" description="Helical" evidence="1">
    <location>
        <begin position="87"/>
        <end position="108"/>
    </location>
</feature>
<dbReference type="STRING" id="1653334.GA0071312_1725"/>
<sequence length="211" mass="22355">MRSSLPALALFLLLVAALILPGLRPWLLAFDQFLPVLLRDAQGLPRGPDWFNEMARDVSALGSMTVLIGTGLLVITAHWLRGAGTQALRVGIALFGAIALNTALKALIARPRPDLFEPATQVFTNSFPSAHAMISATLVTIIARDLMAAQDKVAPARFIAGSAALLVVLIGLSRIHLGVHWPSDVLAGWALGFAWARLAGEACRRALPGSG</sequence>
<gene>
    <name evidence="4" type="ORF">GA0071312_1725</name>
    <name evidence="3" type="ORF">HLUCCO17_16035</name>
</gene>
<name>A0A0P8A207_9HYPH</name>
<keyword evidence="1" id="KW-1133">Transmembrane helix</keyword>
<feature type="transmembrane region" description="Helical" evidence="1">
    <location>
        <begin position="158"/>
        <end position="177"/>
    </location>
</feature>
<keyword evidence="1" id="KW-0812">Transmembrane</keyword>
<evidence type="ECO:0000256" key="1">
    <source>
        <dbReference type="SAM" id="Phobius"/>
    </source>
</evidence>
<dbReference type="SMART" id="SM00014">
    <property type="entry name" value="acidPPc"/>
    <property type="match status" value="1"/>
</dbReference>
<feature type="transmembrane region" description="Helical" evidence="1">
    <location>
        <begin position="128"/>
        <end position="146"/>
    </location>
</feature>
<evidence type="ECO:0000313" key="6">
    <source>
        <dbReference type="Proteomes" id="UP000182800"/>
    </source>
</evidence>
<dbReference type="Proteomes" id="UP000050497">
    <property type="component" value="Unassembled WGS sequence"/>
</dbReference>
<organism evidence="3 5">
    <name type="scientific">Saliniramus fredricksonii</name>
    <dbReference type="NCBI Taxonomy" id="1653334"/>
    <lineage>
        <taxon>Bacteria</taxon>
        <taxon>Pseudomonadati</taxon>
        <taxon>Pseudomonadota</taxon>
        <taxon>Alphaproteobacteria</taxon>
        <taxon>Hyphomicrobiales</taxon>
        <taxon>Salinarimonadaceae</taxon>
        <taxon>Saliniramus</taxon>
    </lineage>
</organism>
<evidence type="ECO:0000313" key="5">
    <source>
        <dbReference type="Proteomes" id="UP000050497"/>
    </source>
</evidence>
<reference evidence="4 6" key="2">
    <citation type="submission" date="2016-08" db="EMBL/GenBank/DDBJ databases">
        <authorList>
            <person name="Varghese N."/>
            <person name="Submissions Spin"/>
        </authorList>
    </citation>
    <scope>NUCLEOTIDE SEQUENCE [LARGE SCALE GENOMIC DNA]</scope>
    <source>
        <strain evidence="4 6">HL-109</strain>
    </source>
</reference>
<dbReference type="SUPFAM" id="SSF48317">
    <property type="entry name" value="Acid phosphatase/Vanadium-dependent haloperoxidase"/>
    <property type="match status" value="1"/>
</dbReference>
<comment type="caution">
    <text evidence="3">The sequence shown here is derived from an EMBL/GenBank/DDBJ whole genome shotgun (WGS) entry which is preliminary data.</text>
</comment>
<dbReference type="EMBL" id="LJSX01000033">
    <property type="protein sequence ID" value="KPQ09189.1"/>
    <property type="molecule type" value="Genomic_DNA"/>
</dbReference>
<protein>
    <submittedName>
        <fullName evidence="3">Membrane-associated phospholipid phosphatase</fullName>
    </submittedName>
    <submittedName>
        <fullName evidence="4">Undecaprenyl-diphosphatase</fullName>
    </submittedName>
</protein>
<dbReference type="Pfam" id="PF01569">
    <property type="entry name" value="PAP2"/>
    <property type="match status" value="1"/>
</dbReference>
<dbReference type="PANTHER" id="PTHR14969:SF13">
    <property type="entry name" value="AT30094P"/>
    <property type="match status" value="1"/>
</dbReference>
<dbReference type="CDD" id="cd03392">
    <property type="entry name" value="PAP2_like_2"/>
    <property type="match status" value="1"/>
</dbReference>
<dbReference type="OrthoDB" id="9801622at2"/>
<keyword evidence="1" id="KW-0472">Membrane</keyword>
<evidence type="ECO:0000313" key="4">
    <source>
        <dbReference type="EMBL" id="SCC80797.1"/>
    </source>
</evidence>
<dbReference type="Gene3D" id="1.20.144.10">
    <property type="entry name" value="Phosphatidic acid phosphatase type 2/haloperoxidase"/>
    <property type="match status" value="1"/>
</dbReference>
<proteinExistence type="predicted"/>
<dbReference type="AlphaFoldDB" id="A0A0P8A207"/>
<evidence type="ECO:0000313" key="3">
    <source>
        <dbReference type="EMBL" id="KPQ09189.1"/>
    </source>
</evidence>
<accession>A0A0P8A207</accession>
<feature type="transmembrane region" description="Helical" evidence="1">
    <location>
        <begin position="58"/>
        <end position="80"/>
    </location>
</feature>
<dbReference type="InterPro" id="IPR036938">
    <property type="entry name" value="PAP2/HPO_sf"/>
</dbReference>